<feature type="domain" description="Penicillin-binding protein transpeptidase" evidence="15">
    <location>
        <begin position="375"/>
        <end position="663"/>
    </location>
</feature>
<keyword evidence="5 17" id="KW-0328">Glycosyltransferase</keyword>
<keyword evidence="9" id="KW-0573">Peptidoglycan synthesis</keyword>
<dbReference type="InterPro" id="IPR050396">
    <property type="entry name" value="Glycosyltr_51/Transpeptidase"/>
</dbReference>
<dbReference type="GO" id="GO:0008955">
    <property type="term" value="F:peptidoglycan glycosyltransferase activity"/>
    <property type="evidence" value="ECO:0007669"/>
    <property type="project" value="UniProtKB-EC"/>
</dbReference>
<accession>A0A0H3EB21</accession>
<evidence type="ECO:0000256" key="1">
    <source>
        <dbReference type="ARBA" id="ARBA00007090"/>
    </source>
</evidence>
<feature type="compositionally biased region" description="Low complexity" evidence="14">
    <location>
        <begin position="712"/>
        <end position="736"/>
    </location>
</feature>
<dbReference type="InterPro" id="IPR001460">
    <property type="entry name" value="PCN-bd_Tpept"/>
</dbReference>
<evidence type="ECO:0000256" key="6">
    <source>
        <dbReference type="ARBA" id="ARBA00022679"/>
    </source>
</evidence>
<evidence type="ECO:0000259" key="16">
    <source>
        <dbReference type="Pfam" id="PF00912"/>
    </source>
</evidence>
<comment type="similarity">
    <text evidence="1">In the C-terminal section; belongs to the transpeptidase family.</text>
</comment>
<evidence type="ECO:0000256" key="3">
    <source>
        <dbReference type="ARBA" id="ARBA00022645"/>
    </source>
</evidence>
<dbReference type="GO" id="GO:0071555">
    <property type="term" value="P:cell wall organization"/>
    <property type="evidence" value="ECO:0007669"/>
    <property type="project" value="UniProtKB-KW"/>
</dbReference>
<dbReference type="InterPro" id="IPR001264">
    <property type="entry name" value="Glyco_trans_51"/>
</dbReference>
<evidence type="ECO:0000256" key="4">
    <source>
        <dbReference type="ARBA" id="ARBA00022670"/>
    </source>
</evidence>
<dbReference type="AlphaFoldDB" id="A0A0H3EB21"/>
<proteinExistence type="inferred from homology"/>
<keyword evidence="4" id="KW-0645">Protease</keyword>
<dbReference type="Pfam" id="PF00905">
    <property type="entry name" value="Transpeptidase"/>
    <property type="match status" value="1"/>
</dbReference>
<organism evidence="17 18">
    <name type="scientific">Bifidobacterium bifidum (strain PRL2010)</name>
    <dbReference type="NCBI Taxonomy" id="702459"/>
    <lineage>
        <taxon>Bacteria</taxon>
        <taxon>Bacillati</taxon>
        <taxon>Actinomycetota</taxon>
        <taxon>Actinomycetes</taxon>
        <taxon>Bifidobacteriales</taxon>
        <taxon>Bifidobacteriaceae</taxon>
        <taxon>Bifidobacterium</taxon>
    </lineage>
</organism>
<dbReference type="PATRIC" id="fig|702459.3.peg.414"/>
<dbReference type="eggNOG" id="COG0744">
    <property type="taxonomic scope" value="Bacteria"/>
</dbReference>
<evidence type="ECO:0000256" key="14">
    <source>
        <dbReference type="SAM" id="MobiDB-lite"/>
    </source>
</evidence>
<comment type="similarity">
    <text evidence="2">In the N-terminal section; belongs to the glycosyltransferase 51 family.</text>
</comment>
<protein>
    <submittedName>
        <fullName evidence="17">Pbp Penicillin-binding protein</fullName>
        <ecNumber evidence="17">2.4.1.129</ecNumber>
    </submittedName>
</protein>
<keyword evidence="8" id="KW-0133">Cell shape</keyword>
<evidence type="ECO:0000256" key="8">
    <source>
        <dbReference type="ARBA" id="ARBA00022960"/>
    </source>
</evidence>
<reference evidence="17 18" key="1">
    <citation type="journal article" date="2010" name="Proc. Natl. Acad. Sci. U.S.A.">
        <title>Genome analysis of Bifidobacterium bifidum PRL2010 reveals metabolic pathways for host-derived glycan foraging.</title>
        <authorList>
            <person name="Turroni F."/>
            <person name="Bottacini F."/>
            <person name="Foroni E."/>
            <person name="Mulder I."/>
            <person name="Kim J.H."/>
            <person name="Zomer A."/>
            <person name="Sanchez B."/>
            <person name="Bidossi A."/>
            <person name="Ferrarini A."/>
            <person name="Giubellini V."/>
            <person name="Delledonne M."/>
            <person name="Henrissat B."/>
            <person name="Coutinho P."/>
            <person name="Oggioni M."/>
            <person name="Fitzgerald G.F."/>
            <person name="Mills D."/>
            <person name="Margolles A."/>
            <person name="Kelly D."/>
            <person name="van Sinderen D."/>
            <person name="Ventura M."/>
        </authorList>
    </citation>
    <scope>NUCLEOTIDE SEQUENCE [LARGE SCALE GENOMIC DNA]</scope>
    <source>
        <strain evidence="17 18">PRL2010</strain>
    </source>
</reference>
<dbReference type="HOGENOM" id="CLU_006354_2_6_11"/>
<dbReference type="SUPFAM" id="SSF56601">
    <property type="entry name" value="beta-lactamase/transpeptidase-like"/>
    <property type="match status" value="1"/>
</dbReference>
<comment type="catalytic activity">
    <reaction evidence="12">
        <text>Preferential cleavage: (Ac)2-L-Lys-D-Ala-|-D-Ala. Also transpeptidation of peptidyl-alanyl moieties that are N-acyl substituents of D-alanine.</text>
        <dbReference type="EC" id="3.4.16.4"/>
    </reaction>
</comment>
<dbReference type="InterPro" id="IPR023346">
    <property type="entry name" value="Lysozyme-like_dom_sf"/>
</dbReference>
<evidence type="ECO:0000256" key="2">
    <source>
        <dbReference type="ARBA" id="ARBA00007739"/>
    </source>
</evidence>
<dbReference type="GO" id="GO:0006508">
    <property type="term" value="P:proteolysis"/>
    <property type="evidence" value="ECO:0007669"/>
    <property type="project" value="UniProtKB-KW"/>
</dbReference>
<dbReference type="EMBL" id="CP001840">
    <property type="protein sequence ID" value="ADP35514.1"/>
    <property type="molecule type" value="Genomic_DNA"/>
</dbReference>
<feature type="region of interest" description="Disordered" evidence="14">
    <location>
        <begin position="712"/>
        <end position="772"/>
    </location>
</feature>
<dbReference type="InterPro" id="IPR012338">
    <property type="entry name" value="Beta-lactam/transpept-like"/>
</dbReference>
<feature type="domain" description="Glycosyl transferase family 51" evidence="16">
    <location>
        <begin position="81"/>
        <end position="269"/>
    </location>
</feature>
<dbReference type="GO" id="GO:0009252">
    <property type="term" value="P:peptidoglycan biosynthetic process"/>
    <property type="evidence" value="ECO:0007669"/>
    <property type="project" value="UniProtKB-KW"/>
</dbReference>
<evidence type="ECO:0000256" key="10">
    <source>
        <dbReference type="ARBA" id="ARBA00023268"/>
    </source>
</evidence>
<keyword evidence="6 17" id="KW-0808">Transferase</keyword>
<dbReference type="GO" id="GO:0030288">
    <property type="term" value="C:outer membrane-bounded periplasmic space"/>
    <property type="evidence" value="ECO:0007669"/>
    <property type="project" value="TreeGrafter"/>
</dbReference>
<evidence type="ECO:0000313" key="17">
    <source>
        <dbReference type="EMBL" id="ADP35514.1"/>
    </source>
</evidence>
<dbReference type="PANTHER" id="PTHR32282">
    <property type="entry name" value="BINDING PROTEIN TRANSPEPTIDASE, PUTATIVE-RELATED"/>
    <property type="match status" value="1"/>
</dbReference>
<feature type="compositionally biased region" description="Low complexity" evidence="14">
    <location>
        <begin position="745"/>
        <end position="766"/>
    </location>
</feature>
<dbReference type="GO" id="GO:0008658">
    <property type="term" value="F:penicillin binding"/>
    <property type="evidence" value="ECO:0007669"/>
    <property type="project" value="InterPro"/>
</dbReference>
<evidence type="ECO:0000259" key="15">
    <source>
        <dbReference type="Pfam" id="PF00905"/>
    </source>
</evidence>
<dbReference type="GO" id="GO:0009002">
    <property type="term" value="F:serine-type D-Ala-D-Ala carboxypeptidase activity"/>
    <property type="evidence" value="ECO:0007669"/>
    <property type="project" value="UniProtKB-EC"/>
</dbReference>
<dbReference type="Pfam" id="PF00912">
    <property type="entry name" value="Transgly"/>
    <property type="match status" value="1"/>
</dbReference>
<keyword evidence="7" id="KW-0378">Hydrolase</keyword>
<dbReference type="Gene3D" id="3.40.710.10">
    <property type="entry name" value="DD-peptidase/beta-lactamase superfamily"/>
    <property type="match status" value="1"/>
</dbReference>
<keyword evidence="10" id="KW-0511">Multifunctional enzyme</keyword>
<evidence type="ECO:0000256" key="12">
    <source>
        <dbReference type="ARBA" id="ARBA00034000"/>
    </source>
</evidence>
<evidence type="ECO:0000256" key="7">
    <source>
        <dbReference type="ARBA" id="ARBA00022801"/>
    </source>
</evidence>
<dbReference type="SUPFAM" id="SSF53955">
    <property type="entry name" value="Lysozyme-like"/>
    <property type="match status" value="1"/>
</dbReference>
<dbReference type="KEGG" id="bbp:BBPR_0401"/>
<keyword evidence="3" id="KW-0121">Carboxypeptidase</keyword>
<evidence type="ECO:0000256" key="9">
    <source>
        <dbReference type="ARBA" id="ARBA00022984"/>
    </source>
</evidence>
<keyword evidence="11" id="KW-0961">Cell wall biogenesis/degradation</keyword>
<dbReference type="Gene3D" id="1.10.3810.10">
    <property type="entry name" value="Biosynthetic peptidoglycan transglycosylase-like"/>
    <property type="match status" value="1"/>
</dbReference>
<dbReference type="Proteomes" id="UP000002312">
    <property type="component" value="Chromosome"/>
</dbReference>
<gene>
    <name evidence="17" type="primary">pbp</name>
    <name evidence="17" type="ordered locus">BBPR_0401</name>
</gene>
<dbReference type="PANTHER" id="PTHR32282:SF33">
    <property type="entry name" value="PEPTIDOGLYCAN GLYCOSYLTRANSFERASE"/>
    <property type="match status" value="1"/>
</dbReference>
<dbReference type="InterPro" id="IPR036950">
    <property type="entry name" value="PBP_transglycosylase"/>
</dbReference>
<evidence type="ECO:0000256" key="5">
    <source>
        <dbReference type="ARBA" id="ARBA00022676"/>
    </source>
</evidence>
<dbReference type="OrthoDB" id="9766909at2"/>
<evidence type="ECO:0000256" key="11">
    <source>
        <dbReference type="ARBA" id="ARBA00023316"/>
    </source>
</evidence>
<evidence type="ECO:0000313" key="18">
    <source>
        <dbReference type="Proteomes" id="UP000002312"/>
    </source>
</evidence>
<dbReference type="EC" id="2.4.1.129" evidence="17"/>
<dbReference type="FunFam" id="1.10.3810.10:FF:000001">
    <property type="entry name" value="Penicillin-binding protein 1A"/>
    <property type="match status" value="1"/>
</dbReference>
<comment type="catalytic activity">
    <reaction evidence="13">
        <text>[GlcNAc-(1-&gt;4)-Mur2Ac(oyl-L-Ala-gamma-D-Glu-L-Lys-D-Ala-D-Ala)](n)-di-trans,octa-cis-undecaprenyl diphosphate + beta-D-GlcNAc-(1-&gt;4)-Mur2Ac(oyl-L-Ala-gamma-D-Glu-L-Lys-D-Ala-D-Ala)-di-trans,octa-cis-undecaprenyl diphosphate = [GlcNAc-(1-&gt;4)-Mur2Ac(oyl-L-Ala-gamma-D-Glu-L-Lys-D-Ala-D-Ala)](n+1)-di-trans,octa-cis-undecaprenyl diphosphate + di-trans,octa-cis-undecaprenyl diphosphate + H(+)</text>
        <dbReference type="Rhea" id="RHEA:23708"/>
        <dbReference type="Rhea" id="RHEA-COMP:9602"/>
        <dbReference type="Rhea" id="RHEA-COMP:9603"/>
        <dbReference type="ChEBI" id="CHEBI:15378"/>
        <dbReference type="ChEBI" id="CHEBI:58405"/>
        <dbReference type="ChEBI" id="CHEBI:60033"/>
        <dbReference type="ChEBI" id="CHEBI:78435"/>
        <dbReference type="EC" id="2.4.99.28"/>
    </reaction>
</comment>
<sequence length="772" mass="82843">MATMPKKKSLTAKRVLSLFLAYVLLCLAGGVVTSAFFLPAVFASNNVVRAIVPSLQVEGIDFNVTDLPQQSRLYASDGTTQIGTFYAQNRIVVPLKKISKPMRQAVVSREDRRFFRHAGVDIQGVMRAFVATYVKKGATQGGSSLTQQYVKNVLLLQAQEDNDPIAEYHASEETVARKLREMLIAVQMEKTYSKLEILQGYLNIAQFGRGIYGVEMAARRYFSTTADKLDIVQAATIAAITKNPAAFDPSVESNQKASQRERNIVLDLMYQEEYISQKQRDEAKAKPLKDTLKLQDAQAGCSASGDAAFFCDYVTKKILNSKEFGKTIEERKKLLYEGGLDIYTTMDVNANSAAMKAARAAIPADDASKMEVMMAAIKPGTGEVLGFGINKIYDTSPEANNDPARTAMNFAVDQIDGGGSGFPVGSTWKPINLVAWMRKGHSINEVLPAPGVVNLYRDIPGFRGVNTWDVKNSGGTPGYAESPLDGLVNSHNTTQAAMAKVIGLEPIAQAAEDIGFHQASKQKMNMHLKDDTANGGAYQAPLIIGGTVSAAPLTMANVYATIAAKGVECTPIAIKKVTDATGAELDVPKANCHQAVDPDIAETVAYAMNQGVVRPNGQARTAQLANNRKTFAKTGTNENTYMLTGGFVPQIAAFVAVGNADGNSDFDNKTINGVYHRTWFGSYIATPTWKNFMDTYLTAINAPNVDYGTPSSKYAATSNSTSKSSRSSTSTTDGTTSGTGGTGDTSGQYTQTQNDTTTGGNQTEGGQTTGGQ</sequence>
<dbReference type="GO" id="GO:0008360">
    <property type="term" value="P:regulation of cell shape"/>
    <property type="evidence" value="ECO:0007669"/>
    <property type="project" value="UniProtKB-KW"/>
</dbReference>
<name>A0A0H3EB21_BIFBP</name>
<evidence type="ECO:0000256" key="13">
    <source>
        <dbReference type="ARBA" id="ARBA00049902"/>
    </source>
</evidence>